<dbReference type="RefSeq" id="WP_269311093.1">
    <property type="nucleotide sequence ID" value="NZ_CP114052.1"/>
</dbReference>
<dbReference type="Pfam" id="PF18740">
    <property type="entry name" value="EC042_2821"/>
    <property type="match status" value="1"/>
</dbReference>
<dbReference type="Proteomes" id="UP001164187">
    <property type="component" value="Chromosome"/>
</dbReference>
<organism evidence="3 4">
    <name type="scientific">Peptostreptococcus equinus</name>
    <dbReference type="NCBI Taxonomy" id="3003601"/>
    <lineage>
        <taxon>Bacteria</taxon>
        <taxon>Bacillati</taxon>
        <taxon>Bacillota</taxon>
        <taxon>Clostridia</taxon>
        <taxon>Peptostreptococcales</taxon>
        <taxon>Peptostreptococcaceae</taxon>
        <taxon>Peptostreptococcus</taxon>
    </lineage>
</organism>
<gene>
    <name evidence="3" type="ORF">O0R46_07385</name>
</gene>
<reference evidence="3" key="1">
    <citation type="submission" date="2022-12" db="EMBL/GenBank/DDBJ databases">
        <title>Peptostreptococcus.</title>
        <authorList>
            <person name="Lee S.H."/>
        </authorList>
    </citation>
    <scope>NUCLEOTIDE SEQUENCE</scope>
    <source>
        <strain evidence="3">CBA3647</strain>
    </source>
</reference>
<dbReference type="EMBL" id="CP114052">
    <property type="protein sequence ID" value="WAW14418.1"/>
    <property type="molecule type" value="Genomic_DNA"/>
</dbReference>
<proteinExistence type="predicted"/>
<feature type="domain" description="DUF3644" evidence="1">
    <location>
        <begin position="10"/>
        <end position="179"/>
    </location>
</feature>
<accession>A0ABY7JQT9</accession>
<evidence type="ECO:0000313" key="4">
    <source>
        <dbReference type="Proteomes" id="UP001164187"/>
    </source>
</evidence>
<dbReference type="Pfam" id="PF12358">
    <property type="entry name" value="DUF3644"/>
    <property type="match status" value="1"/>
</dbReference>
<keyword evidence="4" id="KW-1185">Reference proteome</keyword>
<dbReference type="InterPro" id="IPR022104">
    <property type="entry name" value="DUF3644"/>
</dbReference>
<feature type="domain" description="EC042-2821-like Restriction Endonuclease-like" evidence="2">
    <location>
        <begin position="229"/>
        <end position="320"/>
    </location>
</feature>
<evidence type="ECO:0000259" key="1">
    <source>
        <dbReference type="Pfam" id="PF12358"/>
    </source>
</evidence>
<evidence type="ECO:0000313" key="3">
    <source>
        <dbReference type="EMBL" id="WAW14418.1"/>
    </source>
</evidence>
<sequence>MTNDEILKKMIEKSIEAFILGLEVYNKPTIKYRIEGFSFFIVNAWELMLKAELLNRNQSIYYKDDHERTLSVSNTIEKIYSDKNTRIRLNLEKIIDLRNISTHYITEDYEIKYAPLFQACVLNYVNEIKRFHNVDIENYISQNFLTVSANYEPLTNEQIRLKYTPEIAEKLIQKGNEIDVLSEEYNSDKFTINIKQNLYITKKKSDSDFVVSISDGSDNKVSIVKQYKDPSNTHKYTYSNVVEVISDRLNKKNIKIDYNKGFNSHVLGLFIDFYNIKQNQEYCYVHIIGKTSHYTYSDKFVEFVFSEIKKTPNNFYGSLKKAQKKITPGT</sequence>
<name>A0ABY7JQT9_9FIRM</name>
<evidence type="ECO:0000259" key="2">
    <source>
        <dbReference type="Pfam" id="PF18740"/>
    </source>
</evidence>
<dbReference type="InterPro" id="IPR049530">
    <property type="entry name" value="EC042_2821"/>
</dbReference>
<protein>
    <submittedName>
        <fullName evidence="3">DUF3644 domain-containing protein</fullName>
    </submittedName>
</protein>